<keyword evidence="5" id="KW-1185">Reference proteome</keyword>
<feature type="region of interest" description="Disordered" evidence="2">
    <location>
        <begin position="1313"/>
        <end position="1340"/>
    </location>
</feature>
<gene>
    <name evidence="4" type="ORF">AK812_SmicGene31120</name>
</gene>
<keyword evidence="1" id="KW-0862">Zinc</keyword>
<dbReference type="Proteomes" id="UP000186817">
    <property type="component" value="Unassembled WGS sequence"/>
</dbReference>
<accession>A0A1Q9CXL6</accession>
<evidence type="ECO:0000313" key="4">
    <source>
        <dbReference type="EMBL" id="OLP87635.1"/>
    </source>
</evidence>
<feature type="compositionally biased region" description="Polar residues" evidence="2">
    <location>
        <begin position="1492"/>
        <end position="1503"/>
    </location>
</feature>
<comment type="caution">
    <text evidence="4">The sequence shown here is derived from an EMBL/GenBank/DDBJ whole genome shotgun (WGS) entry which is preliminary data.</text>
</comment>
<feature type="region of interest" description="Disordered" evidence="2">
    <location>
        <begin position="585"/>
        <end position="604"/>
    </location>
</feature>
<feature type="region of interest" description="Disordered" evidence="2">
    <location>
        <begin position="1484"/>
        <end position="1503"/>
    </location>
</feature>
<dbReference type="PROSITE" id="PS50103">
    <property type="entry name" value="ZF_C3H1"/>
    <property type="match status" value="1"/>
</dbReference>
<evidence type="ECO:0000259" key="3">
    <source>
        <dbReference type="PROSITE" id="PS50103"/>
    </source>
</evidence>
<reference evidence="4 5" key="1">
    <citation type="submission" date="2016-02" db="EMBL/GenBank/DDBJ databases">
        <title>Genome analysis of coral dinoflagellate symbionts highlights evolutionary adaptations to a symbiotic lifestyle.</title>
        <authorList>
            <person name="Aranda M."/>
            <person name="Li Y."/>
            <person name="Liew Y.J."/>
            <person name="Baumgarten S."/>
            <person name="Simakov O."/>
            <person name="Wilson M."/>
            <person name="Piel J."/>
            <person name="Ashoor H."/>
            <person name="Bougouffa S."/>
            <person name="Bajic V.B."/>
            <person name="Ryu T."/>
            <person name="Ravasi T."/>
            <person name="Bayer T."/>
            <person name="Micklem G."/>
            <person name="Kim H."/>
            <person name="Bhak J."/>
            <person name="Lajeunesse T.C."/>
            <person name="Voolstra C.R."/>
        </authorList>
    </citation>
    <scope>NUCLEOTIDE SEQUENCE [LARGE SCALE GENOMIC DNA]</scope>
    <source>
        <strain evidence="4 5">CCMP2467</strain>
    </source>
</reference>
<dbReference type="OrthoDB" id="411997at2759"/>
<dbReference type="GO" id="GO:0008270">
    <property type="term" value="F:zinc ion binding"/>
    <property type="evidence" value="ECO:0007669"/>
    <property type="project" value="UniProtKB-KW"/>
</dbReference>
<protein>
    <recommendedName>
        <fullName evidence="3">C3H1-type domain-containing protein</fullName>
    </recommendedName>
</protein>
<keyword evidence="1" id="KW-0863">Zinc-finger</keyword>
<name>A0A1Q9CXL6_SYMMI</name>
<sequence>MCIDTTVSPLPYVAERSASKQPLQADNLPAPLSMQKDLLRSLYSHDIMDDRFVQHWPRLAQQYQEFKAFLSLVLVPSLLSPPRPTPGASEALEDAKSSDFRVLQLPGGAYRVGPHFERATYDATEGPELNVALVGHGAMMAENCFGGGASPRNNEVLEKLFILDLPDPRGRIGLTELRELKGRCPVIMTPPEIALDDLATTDVDTCTVGFNVSDFLHLSRASPGDTACVAEAPEAAFHLSAACGSTVFGVAIRQAMSVAFYAADPSEPFSEDNLHQLVDVNGMLALAASGTITALGAAALSAKTSYSRLRRLNGLLMIFCAGFMQWRDQMATSDFMAGSNPTRGSCNFPTPAVLRWEMHSWDRFVKLNGQLLAKQFQLEALFKQYGDYWPFGVWLPDNEKFPLDHLPHAALDLPGISADCADYHAAFLLSLLSSLPDTAVMLYIEEHEESGYRAVAVSSRSGLVCREYAVQWEKTDVEEMLSLCRRKVCKRSKWLASCTKLGEASCTPIQDLLECHDRIVCIPMGRLQGLAFSALWWRSAPLLHQRRCTWAASLTIMAFQRPEVAVPITTPERRFGLVIGAPKGAKSFKGPHSSFREKAENQELQQRQRCRSAGRDRRRAHGIASSYLHTPSPTEEAQQLLRCSSVAHSYAAMKVHGWLPVPTITGWHLTEEQMIAVRGPDRAFDVADDSCALMLEGVDCPEEDELAGAGMCDEPVSRGPQLAAPFWWAAFRLHSNPLQLIWRGSSTGAETVAPVPVMSKVALGDAFALLRHAPTAICATEAGFLVHSDSSLRNLNLPQFSSASRAQPTGHRPLRQNLLWRLDKFLKLQSMLYPTISLQFSQYWRCCASDKDGVIFLQSPDEIVACQAGQQQQLWATGSVKPSHLPGMSIPVSFKLSEEFERLQDAFATDLTFTDGSSIHVWSSGGGWLCAVSQPTGLDHQEVGHIRIHDLYDGTLLRCIYCKSLRGFTAAAERIWVKSADGLVLFHADHIYVFSSPEPSVCQPACNDETIIAFDCNRCLQPYEYLTHVQLGPGCDMANPKVQTRARDHHRALKHVHDRNAVTRVLELGKRSDRDLEELAEGQNAAVVVTSEGSVRVPRPSGPVAVAGPVLGPGKLPRTEEDVAKLILEYDNTPVQELRRFVLLGAVSGAMLGFFGVGPAWILAPILTRTSPEWAQIASTATGREDQTKYADTQFMPPVQRDEAAAEGPQGPLSFASDLITTAGCDERTRRQLCCQAIPVSVMALELEYRGTFIDVKEDTLEGAGSVVRAASAPATYRRTLECDAEVEERQLRGYVGELSQRMEELSEEINHKGVQESHVAEPAAEGNEIQSSQSEVVPELAGTERPPLPYAFSEGGIGHPEVCRRPCVYFNRGFCHSGAACGYCHHQHPDREAKLDKKQRLTLDEITKAQLIALVLHFLRERAEETGMAQEATEVLDIFAEELRFFGGEELAELESDSKNRKLGKVMARMSFGALLSLASHRLDRDPSKAPTPQESMEEIPSSNVVSARRWKRCVGRCEV</sequence>
<feature type="domain" description="C3H1-type" evidence="3">
    <location>
        <begin position="1362"/>
        <end position="1390"/>
    </location>
</feature>
<evidence type="ECO:0000256" key="2">
    <source>
        <dbReference type="SAM" id="MobiDB-lite"/>
    </source>
</evidence>
<evidence type="ECO:0000313" key="5">
    <source>
        <dbReference type="Proteomes" id="UP000186817"/>
    </source>
</evidence>
<feature type="zinc finger region" description="C3H1-type" evidence="1">
    <location>
        <begin position="1362"/>
        <end position="1390"/>
    </location>
</feature>
<dbReference type="EMBL" id="LSRX01000851">
    <property type="protein sequence ID" value="OLP87635.1"/>
    <property type="molecule type" value="Genomic_DNA"/>
</dbReference>
<evidence type="ECO:0000256" key="1">
    <source>
        <dbReference type="PROSITE-ProRule" id="PRU00723"/>
    </source>
</evidence>
<keyword evidence="1" id="KW-0479">Metal-binding</keyword>
<dbReference type="InterPro" id="IPR000571">
    <property type="entry name" value="Znf_CCCH"/>
</dbReference>
<organism evidence="4 5">
    <name type="scientific">Symbiodinium microadriaticum</name>
    <name type="common">Dinoflagellate</name>
    <name type="synonym">Zooxanthella microadriatica</name>
    <dbReference type="NCBI Taxonomy" id="2951"/>
    <lineage>
        <taxon>Eukaryota</taxon>
        <taxon>Sar</taxon>
        <taxon>Alveolata</taxon>
        <taxon>Dinophyceae</taxon>
        <taxon>Suessiales</taxon>
        <taxon>Symbiodiniaceae</taxon>
        <taxon>Symbiodinium</taxon>
    </lineage>
</organism>
<proteinExistence type="predicted"/>